<evidence type="ECO:0000313" key="1">
    <source>
        <dbReference type="EnsemblMetazoa" id="G10421.1:cds"/>
    </source>
</evidence>
<name>A0A8W8HP60_MAGGI</name>
<dbReference type="EnsemblMetazoa" id="G10421.1">
    <property type="protein sequence ID" value="G10421.1:cds"/>
    <property type="gene ID" value="G10421"/>
</dbReference>
<dbReference type="AlphaFoldDB" id="A0A8W8HP60"/>
<organism evidence="1 2">
    <name type="scientific">Magallana gigas</name>
    <name type="common">Pacific oyster</name>
    <name type="synonym">Crassostrea gigas</name>
    <dbReference type="NCBI Taxonomy" id="29159"/>
    <lineage>
        <taxon>Eukaryota</taxon>
        <taxon>Metazoa</taxon>
        <taxon>Spiralia</taxon>
        <taxon>Lophotrochozoa</taxon>
        <taxon>Mollusca</taxon>
        <taxon>Bivalvia</taxon>
        <taxon>Autobranchia</taxon>
        <taxon>Pteriomorphia</taxon>
        <taxon>Ostreida</taxon>
        <taxon>Ostreoidea</taxon>
        <taxon>Ostreidae</taxon>
        <taxon>Magallana</taxon>
    </lineage>
</organism>
<reference evidence="1" key="1">
    <citation type="submission" date="2022-08" db="UniProtKB">
        <authorList>
            <consortium name="EnsemblMetazoa"/>
        </authorList>
    </citation>
    <scope>IDENTIFICATION</scope>
    <source>
        <strain evidence="1">05x7-T-G4-1.051#20</strain>
    </source>
</reference>
<keyword evidence="2" id="KW-1185">Reference proteome</keyword>
<accession>A0A8W8HP60</accession>
<proteinExistence type="predicted"/>
<dbReference type="Proteomes" id="UP000005408">
    <property type="component" value="Unassembled WGS sequence"/>
</dbReference>
<evidence type="ECO:0008006" key="3">
    <source>
        <dbReference type="Google" id="ProtNLM"/>
    </source>
</evidence>
<sequence>MGRECCLYCQKLVAYQERDDVNKFVRKVMALPLLPSEHIRPAFEQLVFQVSDRPVLLDLLSYVEDTWINSTIWPIPSWPVYNKAIRTNNDCEGWHTRMNVDRAQGRVNVNFYLLLGLLRKEADLLPLHQRKSAVKIHAKISEAGKQYEEKELSTEALLKRLGRVYSPQ</sequence>
<evidence type="ECO:0000313" key="2">
    <source>
        <dbReference type="Proteomes" id="UP000005408"/>
    </source>
</evidence>
<protein>
    <recommendedName>
        <fullName evidence="3">MULE transposase domain-containing protein</fullName>
    </recommendedName>
</protein>